<keyword evidence="10 11" id="KW-0472">Membrane</keyword>
<evidence type="ECO:0000256" key="2">
    <source>
        <dbReference type="ARBA" id="ARBA00007668"/>
    </source>
</evidence>
<dbReference type="Proteomes" id="UP001342314">
    <property type="component" value="Unassembled WGS sequence"/>
</dbReference>
<name>A0AAV5GBQ9_9BASI</name>
<feature type="transmembrane region" description="Helical" evidence="11">
    <location>
        <begin position="65"/>
        <end position="83"/>
    </location>
</feature>
<dbReference type="SUPFAM" id="SSF81508">
    <property type="entry name" value="Ubiquinone-binding protein QP-C of cytochrome bc1 complex (Ubiquinol-cytochrome c reductase)"/>
    <property type="match status" value="1"/>
</dbReference>
<accession>A0AAV5GBQ9</accession>
<evidence type="ECO:0000256" key="7">
    <source>
        <dbReference type="ARBA" id="ARBA00022982"/>
    </source>
</evidence>
<evidence type="ECO:0000256" key="8">
    <source>
        <dbReference type="ARBA" id="ARBA00022989"/>
    </source>
</evidence>
<dbReference type="PANTHER" id="PTHR12119:SF2">
    <property type="entry name" value="CYTOCHROME B-C1 COMPLEX SUBUNIT 8"/>
    <property type="match status" value="1"/>
</dbReference>
<keyword evidence="5 11" id="KW-0812">Transmembrane</keyword>
<keyword evidence="3 11" id="KW-0813">Transport</keyword>
<evidence type="ECO:0000256" key="6">
    <source>
        <dbReference type="ARBA" id="ARBA00022792"/>
    </source>
</evidence>
<comment type="subunit">
    <text evidence="11">Component of the ubiquinol-cytochrome c oxidoreductase (cytochrome b-c1 complex, complex III, CIII), a multisubunit enzyme composed of 3 respiratory subunits cytochrome b, cytochrome c1 and Rieske protein, 2 core protein subunits, and additional low-molecular weight protein subunits. The complex exists as an obligatory dimer and forms supercomplexes (SCs) in the inner mitochondrial membrane with cytochrome c oxidase (complex IV, CIV).</text>
</comment>
<keyword evidence="9 11" id="KW-0496">Mitochondrion</keyword>
<protein>
    <recommendedName>
        <fullName evidence="11">Cytochrome b-c1 complex subunit 8</fullName>
    </recommendedName>
    <alternativeName>
        <fullName evidence="11">Complex III subunit 8</fullName>
    </alternativeName>
</protein>
<keyword evidence="8 11" id="KW-1133">Transmembrane helix</keyword>
<proteinExistence type="inferred from homology"/>
<evidence type="ECO:0000256" key="4">
    <source>
        <dbReference type="ARBA" id="ARBA00022660"/>
    </source>
</evidence>
<organism evidence="12 13">
    <name type="scientific">Rhodotorula paludigena</name>
    <dbReference type="NCBI Taxonomy" id="86838"/>
    <lineage>
        <taxon>Eukaryota</taxon>
        <taxon>Fungi</taxon>
        <taxon>Dikarya</taxon>
        <taxon>Basidiomycota</taxon>
        <taxon>Pucciniomycotina</taxon>
        <taxon>Microbotryomycetes</taxon>
        <taxon>Sporidiobolales</taxon>
        <taxon>Sporidiobolaceae</taxon>
        <taxon>Rhodotorula</taxon>
    </lineage>
</organism>
<evidence type="ECO:0000256" key="5">
    <source>
        <dbReference type="ARBA" id="ARBA00022692"/>
    </source>
</evidence>
<dbReference type="InterPro" id="IPR004205">
    <property type="entry name" value="Cyt_bc1_su8"/>
</dbReference>
<keyword evidence="4 11" id="KW-0679">Respiratory chain</keyword>
<comment type="subcellular location">
    <subcellularLocation>
        <location evidence="1 11">Mitochondrion inner membrane</location>
        <topology evidence="1 11">Single-pass membrane protein</topology>
    </subcellularLocation>
</comment>
<comment type="function">
    <text evidence="11">Component of the ubiquinol-cytochrome c oxidoreductase, a multisubunit transmembrane complex that is part of the mitochondrial electron transport chain which drives oxidative phosphorylation. The complex plays an important role in the uptake of multiple carbon sources present in different host niches.</text>
</comment>
<evidence type="ECO:0000256" key="1">
    <source>
        <dbReference type="ARBA" id="ARBA00004434"/>
    </source>
</evidence>
<dbReference type="InterPro" id="IPR036642">
    <property type="entry name" value="Cyt_bc1_su8_sf"/>
</dbReference>
<comment type="similarity">
    <text evidence="2 11">Belongs to the UQCRQ/QCR8 family.</text>
</comment>
<dbReference type="Gene3D" id="1.20.5.210">
    <property type="entry name" value="Cytochrome b-c1 complex subunit 8"/>
    <property type="match status" value="1"/>
</dbReference>
<gene>
    <name evidence="12" type="ORF">Rhopal_000031-T1</name>
</gene>
<evidence type="ECO:0000256" key="11">
    <source>
        <dbReference type="RuleBase" id="RU368118"/>
    </source>
</evidence>
<keyword evidence="6 11" id="KW-0999">Mitochondrion inner membrane</keyword>
<dbReference type="Pfam" id="PF02939">
    <property type="entry name" value="UcrQ"/>
    <property type="match status" value="1"/>
</dbReference>
<keyword evidence="13" id="KW-1185">Reference proteome</keyword>
<comment type="caution">
    <text evidence="12">The sequence shown here is derived from an EMBL/GenBank/DDBJ whole genome shotgun (WGS) entry which is preliminary data.</text>
</comment>
<keyword evidence="7 11" id="KW-0249">Electron transport</keyword>
<sequence length="101" mass="11195">MHASSSVHSGMPTGSSKWMGWWGDMGGPKQKGIVTYTVSPFRQAPMRGAWKHWTVRGYHRLAQQAIYFAVPLGMGYGLLSWAIKDNALRNSKEGQAKGLFP</sequence>
<evidence type="ECO:0000313" key="12">
    <source>
        <dbReference type="EMBL" id="GJN87086.1"/>
    </source>
</evidence>
<dbReference type="GO" id="GO:0006122">
    <property type="term" value="P:mitochondrial electron transport, ubiquinol to cytochrome c"/>
    <property type="evidence" value="ECO:0007669"/>
    <property type="project" value="UniProtKB-UniRule"/>
</dbReference>
<evidence type="ECO:0000256" key="3">
    <source>
        <dbReference type="ARBA" id="ARBA00022448"/>
    </source>
</evidence>
<evidence type="ECO:0000256" key="9">
    <source>
        <dbReference type="ARBA" id="ARBA00023128"/>
    </source>
</evidence>
<dbReference type="EMBL" id="BQKY01000001">
    <property type="protein sequence ID" value="GJN87086.1"/>
    <property type="molecule type" value="Genomic_DNA"/>
</dbReference>
<dbReference type="GO" id="GO:0005743">
    <property type="term" value="C:mitochondrial inner membrane"/>
    <property type="evidence" value="ECO:0007669"/>
    <property type="project" value="UniProtKB-SubCell"/>
</dbReference>
<evidence type="ECO:0000256" key="10">
    <source>
        <dbReference type="ARBA" id="ARBA00023136"/>
    </source>
</evidence>
<dbReference type="PANTHER" id="PTHR12119">
    <property type="entry name" value="UBIQUINOL-CYTOCHROME C REDUCTASE COMPLEX UBIQUINONE-BINDING PROTEIN QP-C"/>
    <property type="match status" value="1"/>
</dbReference>
<reference evidence="12 13" key="1">
    <citation type="submission" date="2021-12" db="EMBL/GenBank/DDBJ databases">
        <title>High titer production of polyol ester of fatty acids by Rhodotorula paludigena BS15 towards product separation-free biomass refinery.</title>
        <authorList>
            <person name="Mano J."/>
            <person name="Ono H."/>
            <person name="Tanaka T."/>
            <person name="Naito K."/>
            <person name="Sushida H."/>
            <person name="Ike M."/>
            <person name="Tokuyasu K."/>
            <person name="Kitaoka M."/>
        </authorList>
    </citation>
    <scope>NUCLEOTIDE SEQUENCE [LARGE SCALE GENOMIC DNA]</scope>
    <source>
        <strain evidence="12 13">BS15</strain>
    </source>
</reference>
<evidence type="ECO:0000313" key="13">
    <source>
        <dbReference type="Proteomes" id="UP001342314"/>
    </source>
</evidence>
<dbReference type="GO" id="GO:0045275">
    <property type="term" value="C:respiratory chain complex III"/>
    <property type="evidence" value="ECO:0007669"/>
    <property type="project" value="UniProtKB-UniRule"/>
</dbReference>
<dbReference type="AlphaFoldDB" id="A0AAV5GBQ9"/>